<sequence>PELKSVGIDSPAGIIAIFSTFYGMKRFEHDWYKGGVTTSSPFFIYDYVAKRFIETGEGEGDLLTVLIQGQSEEEVLEYLPYSNSTGARFLRNGSWASNEPGGVVGPSSYLYPESWPAPCVTPEVDASSIWVAVNGKDIVKDSIYYASMYNELSKIGYLSDNSGLGGRTLFATQTIDPVAPASSIFFMPSTAGVIAISPVAGFKIPHVGAEDKSVAELISYREDGIYNFENLLLSTILPPEDDPPDTHTGSLMPLALRNILLSDPDISA</sequence>
<protein>
    <submittedName>
        <fullName evidence="1">Uncharacterized protein</fullName>
    </submittedName>
</protein>
<dbReference type="AlphaFoldDB" id="X0SAV8"/>
<gene>
    <name evidence="1" type="ORF">S01H1_02883</name>
</gene>
<dbReference type="EMBL" id="BARS01001474">
    <property type="protein sequence ID" value="GAF72316.1"/>
    <property type="molecule type" value="Genomic_DNA"/>
</dbReference>
<organism evidence="1">
    <name type="scientific">marine sediment metagenome</name>
    <dbReference type="NCBI Taxonomy" id="412755"/>
    <lineage>
        <taxon>unclassified sequences</taxon>
        <taxon>metagenomes</taxon>
        <taxon>ecological metagenomes</taxon>
    </lineage>
</organism>
<comment type="caution">
    <text evidence="1">The sequence shown here is derived from an EMBL/GenBank/DDBJ whole genome shotgun (WGS) entry which is preliminary data.</text>
</comment>
<reference evidence="1" key="1">
    <citation type="journal article" date="2014" name="Front. Microbiol.">
        <title>High frequency of phylogenetically diverse reductive dehalogenase-homologous genes in deep subseafloor sedimentary metagenomes.</title>
        <authorList>
            <person name="Kawai M."/>
            <person name="Futagami T."/>
            <person name="Toyoda A."/>
            <person name="Takaki Y."/>
            <person name="Nishi S."/>
            <person name="Hori S."/>
            <person name="Arai W."/>
            <person name="Tsubouchi T."/>
            <person name="Morono Y."/>
            <person name="Uchiyama I."/>
            <person name="Ito T."/>
            <person name="Fujiyama A."/>
            <person name="Inagaki F."/>
            <person name="Takami H."/>
        </authorList>
    </citation>
    <scope>NUCLEOTIDE SEQUENCE</scope>
    <source>
        <strain evidence="1">Expedition CK06-06</strain>
    </source>
</reference>
<proteinExistence type="predicted"/>
<name>X0SAV8_9ZZZZ</name>
<evidence type="ECO:0000313" key="1">
    <source>
        <dbReference type="EMBL" id="GAF72316.1"/>
    </source>
</evidence>
<accession>X0SAV8</accession>
<feature type="non-terminal residue" evidence="1">
    <location>
        <position position="268"/>
    </location>
</feature>
<feature type="non-terminal residue" evidence="1">
    <location>
        <position position="1"/>
    </location>
</feature>